<evidence type="ECO:0000313" key="1">
    <source>
        <dbReference type="EMBL" id="AIC14617.1"/>
    </source>
</evidence>
<dbReference type="RefSeq" id="WP_084790574.1">
    <property type="nucleotide sequence ID" value="NZ_CP007536.1"/>
</dbReference>
<proteinExistence type="predicted"/>
<dbReference type="HOGENOM" id="CLU_1375469_0_0_2"/>
<dbReference type="STRING" id="926571.NVIE_0426"/>
<keyword evidence="2" id="KW-1185">Reference proteome</keyword>
<name>A0A060HN18_9ARCH</name>
<accession>A0A060HN18</accession>
<evidence type="ECO:0000313" key="2">
    <source>
        <dbReference type="Proteomes" id="UP000027093"/>
    </source>
</evidence>
<gene>
    <name evidence="1" type="ORF">NVIE_0426</name>
</gene>
<sequence>MKAEKLFFIYVARNDEWVRLQAEDWGYVSTMTRFFKWWVKRYYDFEIAVEADILPVIPGKLFDRMSLALFLRDHESRGKDVYHFYLTPFKPFFTDCKTEGYTTDHFGLAFWNRPKEGSEAKRNAMFAEENCPRISHVLSHEILRMQGRKKKEYFENVHDLWRQHKERGKPFLYFDSQFKRTTSDGCKYATIDASGL</sequence>
<protein>
    <submittedName>
        <fullName evidence="1">Uncharacterized protein</fullName>
    </submittedName>
</protein>
<organism evidence="1 2">
    <name type="scientific">Nitrososphaera viennensis EN76</name>
    <dbReference type="NCBI Taxonomy" id="926571"/>
    <lineage>
        <taxon>Archaea</taxon>
        <taxon>Nitrososphaerota</taxon>
        <taxon>Nitrososphaeria</taxon>
        <taxon>Nitrososphaerales</taxon>
        <taxon>Nitrososphaeraceae</taxon>
        <taxon>Nitrososphaera</taxon>
    </lineage>
</organism>
<dbReference type="EMBL" id="CP007536">
    <property type="protein sequence ID" value="AIC14617.1"/>
    <property type="molecule type" value="Genomic_DNA"/>
</dbReference>
<dbReference type="OrthoDB" id="8613at2157"/>
<dbReference type="AlphaFoldDB" id="A0A060HN18"/>
<dbReference type="KEGG" id="nvn:NVIE_0426"/>
<dbReference type="GeneID" id="74945683"/>
<dbReference type="Proteomes" id="UP000027093">
    <property type="component" value="Chromosome"/>
</dbReference>
<reference evidence="1 2" key="1">
    <citation type="journal article" date="2014" name="Int. J. Syst. Evol. Microbiol.">
        <title>Nitrososphaera viennensis gen. nov., sp. nov., an aerobic and mesophilic, ammonia-oxidizing archaeon from soil and a member of the archaeal phylum Thaumarchaeota.</title>
        <authorList>
            <person name="Stieglmeier M."/>
            <person name="Klingl A."/>
            <person name="Alves R.J."/>
            <person name="Rittmann S.K."/>
            <person name="Melcher M."/>
            <person name="Leisch N."/>
            <person name="Schleper C."/>
        </authorList>
    </citation>
    <scope>NUCLEOTIDE SEQUENCE [LARGE SCALE GENOMIC DNA]</scope>
    <source>
        <strain evidence="1">EN76</strain>
    </source>
</reference>